<evidence type="ECO:0008006" key="3">
    <source>
        <dbReference type="Google" id="ProtNLM"/>
    </source>
</evidence>
<organism evidence="1 2">
    <name type="scientific">Cephalotus follicularis</name>
    <name type="common">Albany pitcher plant</name>
    <dbReference type="NCBI Taxonomy" id="3775"/>
    <lineage>
        <taxon>Eukaryota</taxon>
        <taxon>Viridiplantae</taxon>
        <taxon>Streptophyta</taxon>
        <taxon>Embryophyta</taxon>
        <taxon>Tracheophyta</taxon>
        <taxon>Spermatophyta</taxon>
        <taxon>Magnoliopsida</taxon>
        <taxon>eudicotyledons</taxon>
        <taxon>Gunneridae</taxon>
        <taxon>Pentapetalae</taxon>
        <taxon>rosids</taxon>
        <taxon>fabids</taxon>
        <taxon>Oxalidales</taxon>
        <taxon>Cephalotaceae</taxon>
        <taxon>Cephalotus</taxon>
    </lineage>
</organism>
<evidence type="ECO:0000313" key="1">
    <source>
        <dbReference type="EMBL" id="GAV63640.1"/>
    </source>
</evidence>
<dbReference type="OrthoDB" id="4369127at2759"/>
<comment type="caution">
    <text evidence="1">The sequence shown here is derived from an EMBL/GenBank/DDBJ whole genome shotgun (WGS) entry which is preliminary data.</text>
</comment>
<dbReference type="PANTHER" id="PTHR48475">
    <property type="entry name" value="RIBONUCLEASE H"/>
    <property type="match status" value="1"/>
</dbReference>
<protein>
    <recommendedName>
        <fullName evidence="3">Integrase zinc-binding domain-containing protein</fullName>
    </recommendedName>
</protein>
<gene>
    <name evidence="1" type="ORF">CFOL_v3_07158</name>
</gene>
<dbReference type="PANTHER" id="PTHR48475:SF2">
    <property type="entry name" value="RIBONUCLEASE H"/>
    <property type="match status" value="1"/>
</dbReference>
<dbReference type="EMBL" id="BDDD01000313">
    <property type="protein sequence ID" value="GAV63640.1"/>
    <property type="molecule type" value="Genomic_DNA"/>
</dbReference>
<keyword evidence="2" id="KW-1185">Reference proteome</keyword>
<name>A0A1Q3B6R4_CEPFO</name>
<sequence>MDGVLYNKPYAIPFLRCLKPSEADYALREVYKGIYGNNVGKSLFYKILWEGYYWPTMMNNRNSLDLLEELRHKATTKVVAYQQRISRYYNKKVHPKGLKEEEIVLRRARISNPLGTREKLASEWESPYMIKRVFRPL</sequence>
<reference evidence="2" key="1">
    <citation type="submission" date="2016-04" db="EMBL/GenBank/DDBJ databases">
        <title>Cephalotus genome sequencing.</title>
        <authorList>
            <person name="Fukushima K."/>
            <person name="Hasebe M."/>
            <person name="Fang X."/>
        </authorList>
    </citation>
    <scope>NUCLEOTIDE SEQUENCE [LARGE SCALE GENOMIC DNA]</scope>
    <source>
        <strain evidence="2">cv. St1</strain>
    </source>
</reference>
<proteinExistence type="predicted"/>
<accession>A0A1Q3B6R4</accession>
<dbReference type="Proteomes" id="UP000187406">
    <property type="component" value="Unassembled WGS sequence"/>
</dbReference>
<dbReference type="InParanoid" id="A0A1Q3B6R4"/>
<dbReference type="AlphaFoldDB" id="A0A1Q3B6R4"/>
<evidence type="ECO:0000313" key="2">
    <source>
        <dbReference type="Proteomes" id="UP000187406"/>
    </source>
</evidence>